<organism evidence="2 3">
    <name type="scientific">Legionella steelei</name>
    <dbReference type="NCBI Taxonomy" id="947033"/>
    <lineage>
        <taxon>Bacteria</taxon>
        <taxon>Pseudomonadati</taxon>
        <taxon>Pseudomonadota</taxon>
        <taxon>Gammaproteobacteria</taxon>
        <taxon>Legionellales</taxon>
        <taxon>Legionellaceae</taxon>
        <taxon>Legionella</taxon>
    </lineage>
</organism>
<proteinExistence type="predicted"/>
<dbReference type="PANTHER" id="PTHR46865:SF2">
    <property type="entry name" value="MONOOXYGENASE"/>
    <property type="match status" value="1"/>
</dbReference>
<comment type="caution">
    <text evidence="2">The sequence shown here is derived from an EMBL/GenBank/DDBJ whole genome shotgun (WGS) entry which is preliminary data.</text>
</comment>
<dbReference type="PANTHER" id="PTHR46865">
    <property type="entry name" value="OXIDOREDUCTASE-RELATED"/>
    <property type="match status" value="1"/>
</dbReference>
<reference evidence="2 3" key="1">
    <citation type="submission" date="2015-11" db="EMBL/GenBank/DDBJ databases">
        <title>Genomic analysis of 38 Legionella species identifies large and diverse effector repertoires.</title>
        <authorList>
            <person name="Burstein D."/>
            <person name="Amaro F."/>
            <person name="Zusman T."/>
            <person name="Lifshitz Z."/>
            <person name="Cohen O."/>
            <person name="Gilbert J.A."/>
            <person name="Pupko T."/>
            <person name="Shuman H.A."/>
            <person name="Segal G."/>
        </authorList>
    </citation>
    <scope>NUCLEOTIDE SEQUENCE [LARGE SCALE GENOMIC DNA]</scope>
    <source>
        <strain evidence="2 3">IMVS3376</strain>
    </source>
</reference>
<evidence type="ECO:0000259" key="1">
    <source>
        <dbReference type="Pfam" id="PF01494"/>
    </source>
</evidence>
<dbReference type="Pfam" id="PF01494">
    <property type="entry name" value="FAD_binding_3"/>
    <property type="match status" value="1"/>
</dbReference>
<dbReference type="EMBL" id="LNYY01000009">
    <property type="protein sequence ID" value="KTD70463.1"/>
    <property type="molecule type" value="Genomic_DNA"/>
</dbReference>
<dbReference type="Gene3D" id="3.50.50.60">
    <property type="entry name" value="FAD/NAD(P)-binding domain"/>
    <property type="match status" value="1"/>
</dbReference>
<dbReference type="STRING" id="947033.Lste_0614"/>
<dbReference type="PATRIC" id="fig|947033.5.peg.653"/>
<gene>
    <name evidence="2" type="ORF">Lste_0614</name>
</gene>
<feature type="domain" description="FAD-binding" evidence="1">
    <location>
        <begin position="3"/>
        <end position="332"/>
    </location>
</feature>
<dbReference type="OrthoDB" id="5499180at2"/>
<dbReference type="AlphaFoldDB" id="A0A0W0ZMI1"/>
<protein>
    <submittedName>
        <fullName evidence="2">Oxidoreductase</fullName>
    </submittedName>
</protein>
<name>A0A0W0ZMI1_9GAMM</name>
<dbReference type="GO" id="GO:0071949">
    <property type="term" value="F:FAD binding"/>
    <property type="evidence" value="ECO:0007669"/>
    <property type="project" value="InterPro"/>
</dbReference>
<dbReference type="PRINTS" id="PR00420">
    <property type="entry name" value="RNGMNOXGNASE"/>
</dbReference>
<sequence>MRILISGAGVAGLTVAYWLKHHGFAITIVERAPTLLVGGYKIDVRGSALHVLRKMGIYEHVVAASTDMQGALLVDKNGKVIQEMTGDEFGHRVGDDVEIIRGALCQILMEHVCDVAFIFDNSIREITQFSERVEVTFQNNEVREFDLVIGADGLHSNVRQLVFGDESLFSQSLGLYLCVFTVPNYLNLDRLEMQYSELGRVASVWSVHGEAQAKACFGFTAPMQIDLHNIAQQQQVLRTVYEGIGWEVPRLLQMMPNSTDFYFDTAAQIHMDHWSKSRVVVLGDAAYCASPMSGQGTSLAIIGAYILAGELAAAKGNYQLALQNYEQQMHPFVYINQELGIKAAQLMRSQEKGSVRSWLLKQLMQLAPSYLIKFFINRSTRRINQAANSIDLKDY</sequence>
<dbReference type="InterPro" id="IPR002938">
    <property type="entry name" value="FAD-bd"/>
</dbReference>
<dbReference type="InterPro" id="IPR051704">
    <property type="entry name" value="FAD_aromatic-hydroxylase"/>
</dbReference>
<keyword evidence="3" id="KW-1185">Reference proteome</keyword>
<dbReference type="RefSeq" id="WP_068310880.1">
    <property type="nucleotide sequence ID" value="NZ_LNYY01000009.1"/>
</dbReference>
<accession>A0A0W0ZMI1</accession>
<evidence type="ECO:0000313" key="3">
    <source>
        <dbReference type="Proteomes" id="UP000054926"/>
    </source>
</evidence>
<dbReference type="SUPFAM" id="SSF51905">
    <property type="entry name" value="FAD/NAD(P)-binding domain"/>
    <property type="match status" value="1"/>
</dbReference>
<dbReference type="Proteomes" id="UP000054926">
    <property type="component" value="Unassembled WGS sequence"/>
</dbReference>
<dbReference type="Gene3D" id="3.30.9.10">
    <property type="entry name" value="D-Amino Acid Oxidase, subunit A, domain 2"/>
    <property type="match status" value="1"/>
</dbReference>
<evidence type="ECO:0000313" key="2">
    <source>
        <dbReference type="EMBL" id="KTD70463.1"/>
    </source>
</evidence>
<dbReference type="InterPro" id="IPR036188">
    <property type="entry name" value="FAD/NAD-bd_sf"/>
</dbReference>